<protein>
    <submittedName>
        <fullName evidence="13">Sorting nexin</fullName>
    </submittedName>
</protein>
<keyword evidence="9" id="KW-0408">Iron</keyword>
<dbReference type="AlphaFoldDB" id="A0AAD5U7P2"/>
<evidence type="ECO:0000256" key="6">
    <source>
        <dbReference type="ARBA" id="ARBA00022679"/>
    </source>
</evidence>
<dbReference type="SFLD" id="SFLDS00029">
    <property type="entry name" value="Radical_SAM"/>
    <property type="match status" value="1"/>
</dbReference>
<organism evidence="13 14">
    <name type="scientific">Clydaea vesicula</name>
    <dbReference type="NCBI Taxonomy" id="447962"/>
    <lineage>
        <taxon>Eukaryota</taxon>
        <taxon>Fungi</taxon>
        <taxon>Fungi incertae sedis</taxon>
        <taxon>Chytridiomycota</taxon>
        <taxon>Chytridiomycota incertae sedis</taxon>
        <taxon>Chytridiomycetes</taxon>
        <taxon>Lobulomycetales</taxon>
        <taxon>Lobulomycetaceae</taxon>
        <taxon>Clydaea</taxon>
    </lineage>
</organism>
<dbReference type="PANTHER" id="PTHR30544:SF8">
    <property type="entry name" value="RADICAL SAM SUPERFAMILY PROTEIN"/>
    <property type="match status" value="1"/>
</dbReference>
<comment type="caution">
    <text evidence="13">The sequence shown here is derived from an EMBL/GenBank/DDBJ whole genome shotgun (WGS) entry which is preliminary data.</text>
</comment>
<reference evidence="13" key="1">
    <citation type="submission" date="2020-05" db="EMBL/GenBank/DDBJ databases">
        <title>Phylogenomic resolution of chytrid fungi.</title>
        <authorList>
            <person name="Stajich J.E."/>
            <person name="Amses K."/>
            <person name="Simmons R."/>
            <person name="Seto K."/>
            <person name="Myers J."/>
            <person name="Bonds A."/>
            <person name="Quandt C.A."/>
            <person name="Barry K."/>
            <person name="Liu P."/>
            <person name="Grigoriev I."/>
            <person name="Longcore J.E."/>
            <person name="James T.Y."/>
        </authorList>
    </citation>
    <scope>NUCLEOTIDE SEQUENCE</scope>
    <source>
        <strain evidence="13">JEL0476</strain>
    </source>
</reference>
<dbReference type="GO" id="GO:0005737">
    <property type="term" value="C:cytoplasm"/>
    <property type="evidence" value="ECO:0007669"/>
    <property type="project" value="UniProtKB-SubCell"/>
</dbReference>
<dbReference type="Gene3D" id="3.20.20.70">
    <property type="entry name" value="Aldolase class I"/>
    <property type="match status" value="1"/>
</dbReference>
<dbReference type="GO" id="GO:0046872">
    <property type="term" value="F:metal ion binding"/>
    <property type="evidence" value="ECO:0007669"/>
    <property type="project" value="UniProtKB-KW"/>
</dbReference>
<dbReference type="InterPro" id="IPR040072">
    <property type="entry name" value="Methyltransferase_A"/>
</dbReference>
<evidence type="ECO:0000256" key="3">
    <source>
        <dbReference type="ARBA" id="ARBA00022485"/>
    </source>
</evidence>
<proteinExistence type="predicted"/>
<evidence type="ECO:0000256" key="10">
    <source>
        <dbReference type="ARBA" id="ARBA00023014"/>
    </source>
</evidence>
<evidence type="ECO:0000256" key="4">
    <source>
        <dbReference type="ARBA" id="ARBA00022490"/>
    </source>
</evidence>
<keyword evidence="4" id="KW-0963">Cytoplasm</keyword>
<dbReference type="GO" id="GO:0070475">
    <property type="term" value="P:rRNA base methylation"/>
    <property type="evidence" value="ECO:0007669"/>
    <property type="project" value="TreeGrafter"/>
</dbReference>
<keyword evidence="11" id="KW-1133">Transmembrane helix</keyword>
<keyword evidence="6" id="KW-0808">Transferase</keyword>
<keyword evidence="8" id="KW-0479">Metal-binding</keyword>
<dbReference type="InterPro" id="IPR007197">
    <property type="entry name" value="rSAM"/>
</dbReference>
<dbReference type="CDD" id="cd01335">
    <property type="entry name" value="Radical_SAM"/>
    <property type="match status" value="1"/>
</dbReference>
<comment type="subcellular location">
    <subcellularLocation>
        <location evidence="2">Cytoplasm</location>
    </subcellularLocation>
</comment>
<keyword evidence="3" id="KW-0004">4Fe-4S</keyword>
<evidence type="ECO:0000256" key="8">
    <source>
        <dbReference type="ARBA" id="ARBA00022723"/>
    </source>
</evidence>
<keyword evidence="7" id="KW-0949">S-adenosyl-L-methionine</keyword>
<feature type="transmembrane region" description="Helical" evidence="11">
    <location>
        <begin position="444"/>
        <end position="466"/>
    </location>
</feature>
<keyword evidence="14" id="KW-1185">Reference proteome</keyword>
<evidence type="ECO:0000259" key="12">
    <source>
        <dbReference type="PROSITE" id="PS51918"/>
    </source>
</evidence>
<dbReference type="SUPFAM" id="SSF102114">
    <property type="entry name" value="Radical SAM enzymes"/>
    <property type="match status" value="1"/>
</dbReference>
<dbReference type="GO" id="GO:0008173">
    <property type="term" value="F:RNA methyltransferase activity"/>
    <property type="evidence" value="ECO:0007669"/>
    <property type="project" value="InterPro"/>
</dbReference>
<evidence type="ECO:0000256" key="11">
    <source>
        <dbReference type="SAM" id="Phobius"/>
    </source>
</evidence>
<dbReference type="FunFam" id="3.20.20.70:FF:000164">
    <property type="entry name" value="23S rRNA methyltransferase"/>
    <property type="match status" value="1"/>
</dbReference>
<dbReference type="InterPro" id="IPR004383">
    <property type="entry name" value="rRNA_lsu_MTrfase_RlmN/Cfr"/>
</dbReference>
<dbReference type="PROSITE" id="PS51918">
    <property type="entry name" value="RADICAL_SAM"/>
    <property type="match status" value="1"/>
</dbReference>
<evidence type="ECO:0000313" key="13">
    <source>
        <dbReference type="EMBL" id="KAJ3222925.1"/>
    </source>
</evidence>
<keyword evidence="11" id="KW-0812">Transmembrane</keyword>
<keyword evidence="11" id="KW-0472">Membrane</keyword>
<dbReference type="Pfam" id="PF04055">
    <property type="entry name" value="Radical_SAM"/>
    <property type="match status" value="1"/>
</dbReference>
<evidence type="ECO:0000256" key="1">
    <source>
        <dbReference type="ARBA" id="ARBA00001966"/>
    </source>
</evidence>
<keyword evidence="10" id="KW-0411">Iron-sulfur</keyword>
<evidence type="ECO:0000256" key="2">
    <source>
        <dbReference type="ARBA" id="ARBA00004496"/>
    </source>
</evidence>
<evidence type="ECO:0000256" key="9">
    <source>
        <dbReference type="ARBA" id="ARBA00023004"/>
    </source>
</evidence>
<evidence type="ECO:0000313" key="14">
    <source>
        <dbReference type="Proteomes" id="UP001211065"/>
    </source>
</evidence>
<dbReference type="GO" id="GO:0030488">
    <property type="term" value="P:tRNA methylation"/>
    <property type="evidence" value="ECO:0007669"/>
    <property type="project" value="TreeGrafter"/>
</dbReference>
<dbReference type="PANTHER" id="PTHR30544">
    <property type="entry name" value="23S RRNA METHYLTRANSFERASE"/>
    <property type="match status" value="1"/>
</dbReference>
<dbReference type="EMBL" id="JADGJW010000152">
    <property type="protein sequence ID" value="KAJ3222925.1"/>
    <property type="molecule type" value="Genomic_DNA"/>
</dbReference>
<accession>A0AAD5U7P2</accession>
<feature type="domain" description="Radical SAM core" evidence="12">
    <location>
        <begin position="129"/>
        <end position="357"/>
    </location>
</feature>
<dbReference type="SFLD" id="SFLDF00275">
    <property type="entry name" value="adenosine_C2_methyltransferase"/>
    <property type="match status" value="1"/>
</dbReference>
<dbReference type="InterPro" id="IPR013785">
    <property type="entry name" value="Aldolase_TIM"/>
</dbReference>
<evidence type="ECO:0000256" key="5">
    <source>
        <dbReference type="ARBA" id="ARBA00022603"/>
    </source>
</evidence>
<dbReference type="Proteomes" id="UP001211065">
    <property type="component" value="Unassembled WGS sequence"/>
</dbReference>
<evidence type="ECO:0000256" key="7">
    <source>
        <dbReference type="ARBA" id="ARBA00022691"/>
    </source>
</evidence>
<name>A0AAD5U7P2_9FUNG</name>
<gene>
    <name evidence="13" type="primary">SNX8</name>
    <name evidence="13" type="ORF">HK099_001731</name>
</gene>
<dbReference type="InterPro" id="IPR058240">
    <property type="entry name" value="rSAM_sf"/>
</dbReference>
<keyword evidence="5" id="KW-0489">Methyltransferase</keyword>
<sequence>MSVRILKPSSIFDEEILLSRLKDLNVNFKAHKKLLRYIIQKNEVDIKKIPELPIKLLNLLQEEFTICSSKLLEVQESKDGSTSKLLIELQDGKKIESVIMRYGHVELDCFPQEELERNRDSEGRLNFKSRKRATLCVSSQVGCAMACTFCATGTMGLVANLTAGEIIEQLYHASKIENIRGIVFMGMGEPLDNYKEVLNAVSSMTDTSRFGLAPARISISTVGVVPRIISLKRDLPEIGLALSLHAPNQTLRQKIVPTTKAWPIEKILKACDEFIYNQNYNLKTSKRKRHVLIEYVLIHDVNDSVAVAEELGKLLAGKDVLLNVIPYNVTAVPYDYKPPTTLAQRNFVEVTRSFGVKTLLRQTMGSDINSACGQLVIEANNKGGCSDNIGDLEDIFANKKAAVSKSKEKQFSIKKNKVKSSVSGIKGDNSNTEKISHLFNFKDYIKSVLLMMIVLLFTLLSFRIYLKLKNNYSITTVYNKDEM</sequence>
<dbReference type="GO" id="GO:0051539">
    <property type="term" value="F:4 iron, 4 sulfur cluster binding"/>
    <property type="evidence" value="ECO:0007669"/>
    <property type="project" value="UniProtKB-KW"/>
</dbReference>
<dbReference type="SFLD" id="SFLDG01062">
    <property type="entry name" value="methyltransferase_(Class_A)"/>
    <property type="match status" value="1"/>
</dbReference>
<comment type="cofactor">
    <cofactor evidence="1">
        <name>[4Fe-4S] cluster</name>
        <dbReference type="ChEBI" id="CHEBI:49883"/>
    </cofactor>
</comment>